<feature type="compositionally biased region" description="Basic and acidic residues" evidence="10">
    <location>
        <begin position="93"/>
        <end position="108"/>
    </location>
</feature>
<feature type="compositionally biased region" description="Low complexity" evidence="10">
    <location>
        <begin position="192"/>
        <end position="201"/>
    </location>
</feature>
<feature type="region of interest" description="Disordered" evidence="10">
    <location>
        <begin position="136"/>
        <end position="206"/>
    </location>
</feature>
<protein>
    <submittedName>
        <fullName evidence="12">Uncharacterized protein</fullName>
    </submittedName>
</protein>
<feature type="region of interest" description="Disordered" evidence="10">
    <location>
        <begin position="65"/>
        <end position="88"/>
    </location>
</feature>
<sequence>MDYSQEQATHDQVNLLRLVRRLEKSISTESDWDDVAANQRERVWLQASGALQKVKYGRKLLRTIEQYDPDPTPTKQRQRQDSRTKLDRVELFMTEVQKRTEPPQKRPEPVLPTIPVPIAPLLPSQTGKSLLAVNEGVEPLSEQPTSSTPAPMSRNDISDISSPRSAPSPSDLSLPVSSLLPVNPTPPPSFAPPSASTAISTHDSSNALTPRKHLQTSNALQEELAAQLAQMATQLKRNATHFSDSLAKDQAVIEETHEKLESNFGVMLKERVRLRDFRGKSGSTTCMVVGIVIAVLALFMAMVSIIRFSGR</sequence>
<comment type="subcellular location">
    <subcellularLocation>
        <location evidence="1">Endoplasmic reticulum membrane</location>
        <topology evidence="1">Single-pass type IV membrane protein</topology>
    </subcellularLocation>
</comment>
<keyword evidence="4 11" id="KW-0812">Transmembrane</keyword>
<evidence type="ECO:0000313" key="13">
    <source>
        <dbReference type="Proteomes" id="UP000629468"/>
    </source>
</evidence>
<evidence type="ECO:0000256" key="6">
    <source>
        <dbReference type="ARBA" id="ARBA00022892"/>
    </source>
</evidence>
<dbReference type="GO" id="GO:0005789">
    <property type="term" value="C:endoplasmic reticulum membrane"/>
    <property type="evidence" value="ECO:0007669"/>
    <property type="project" value="UniProtKB-SubCell"/>
</dbReference>
<dbReference type="Proteomes" id="UP000629468">
    <property type="component" value="Unassembled WGS sequence"/>
</dbReference>
<evidence type="ECO:0000256" key="8">
    <source>
        <dbReference type="ARBA" id="ARBA00022989"/>
    </source>
</evidence>
<keyword evidence="9 11" id="KW-0472">Membrane</keyword>
<evidence type="ECO:0000256" key="1">
    <source>
        <dbReference type="ARBA" id="ARBA00004163"/>
    </source>
</evidence>
<proteinExistence type="inferred from homology"/>
<accession>A0A8H7C3J9</accession>
<keyword evidence="6" id="KW-0931">ER-Golgi transport</keyword>
<evidence type="ECO:0000256" key="3">
    <source>
        <dbReference type="ARBA" id="ARBA00022448"/>
    </source>
</evidence>
<dbReference type="GO" id="GO:0006890">
    <property type="term" value="P:retrograde vesicle-mediated transport, Golgi to endoplasmic reticulum"/>
    <property type="evidence" value="ECO:0007669"/>
    <property type="project" value="TreeGrafter"/>
</dbReference>
<evidence type="ECO:0000256" key="11">
    <source>
        <dbReference type="SAM" id="Phobius"/>
    </source>
</evidence>
<keyword evidence="5" id="KW-0256">Endoplasmic reticulum</keyword>
<comment type="similarity">
    <text evidence="2">Belongs to the USE1 family.</text>
</comment>
<dbReference type="PANTHER" id="PTHR13050:SF7">
    <property type="entry name" value="VESICLE TRANSPORT PROTEIN USE1"/>
    <property type="match status" value="1"/>
</dbReference>
<keyword evidence="8 11" id="KW-1133">Transmembrane helix</keyword>
<keyword evidence="3" id="KW-0813">Transport</keyword>
<feature type="compositionally biased region" description="Low complexity" evidence="10">
    <location>
        <begin position="161"/>
        <end position="182"/>
    </location>
</feature>
<gene>
    <name evidence="12" type="ORF">Agabi119p4_9844</name>
</gene>
<evidence type="ECO:0000256" key="2">
    <source>
        <dbReference type="ARBA" id="ARBA00007891"/>
    </source>
</evidence>
<evidence type="ECO:0000256" key="7">
    <source>
        <dbReference type="ARBA" id="ARBA00022927"/>
    </source>
</evidence>
<dbReference type="GO" id="GO:0015031">
    <property type="term" value="P:protein transport"/>
    <property type="evidence" value="ECO:0007669"/>
    <property type="project" value="UniProtKB-KW"/>
</dbReference>
<comment type="caution">
    <text evidence="12">The sequence shown here is derived from an EMBL/GenBank/DDBJ whole genome shotgun (WGS) entry which is preliminary data.</text>
</comment>
<dbReference type="EMBL" id="JABXXO010000013">
    <property type="protein sequence ID" value="KAF7761852.1"/>
    <property type="molecule type" value="Genomic_DNA"/>
</dbReference>
<organism evidence="12 13">
    <name type="scientific">Agaricus bisporus var. burnettii</name>
    <dbReference type="NCBI Taxonomy" id="192524"/>
    <lineage>
        <taxon>Eukaryota</taxon>
        <taxon>Fungi</taxon>
        <taxon>Dikarya</taxon>
        <taxon>Basidiomycota</taxon>
        <taxon>Agaricomycotina</taxon>
        <taxon>Agaricomycetes</taxon>
        <taxon>Agaricomycetidae</taxon>
        <taxon>Agaricales</taxon>
        <taxon>Agaricineae</taxon>
        <taxon>Agaricaceae</taxon>
        <taxon>Agaricus</taxon>
    </lineage>
</organism>
<feature type="compositionally biased region" description="Basic and acidic residues" evidence="10">
    <location>
        <begin position="78"/>
        <end position="88"/>
    </location>
</feature>
<dbReference type="Pfam" id="PF09753">
    <property type="entry name" value="Use1"/>
    <property type="match status" value="1"/>
</dbReference>
<name>A0A8H7C3J9_AGABI</name>
<feature type="region of interest" description="Disordered" evidence="10">
    <location>
        <begin position="93"/>
        <end position="112"/>
    </location>
</feature>
<keyword evidence="7" id="KW-0653">Protein transport</keyword>
<evidence type="ECO:0000256" key="9">
    <source>
        <dbReference type="ARBA" id="ARBA00023136"/>
    </source>
</evidence>
<dbReference type="AlphaFoldDB" id="A0A8H7C3J9"/>
<reference evidence="12 13" key="1">
    <citation type="journal article" name="Sci. Rep.">
        <title>Telomere-to-telomere assembled and centromere annotated genomes of the two main subspecies of the button mushroom Agaricus bisporus reveal especially polymorphic chromosome ends.</title>
        <authorList>
            <person name="Sonnenberg A.S.M."/>
            <person name="Sedaghat-Telgerd N."/>
            <person name="Lavrijssen B."/>
            <person name="Ohm R.A."/>
            <person name="Hendrickx P.M."/>
            <person name="Scholtmeijer K."/>
            <person name="Baars J.J.P."/>
            <person name="van Peer A."/>
        </authorList>
    </citation>
    <scope>NUCLEOTIDE SEQUENCE [LARGE SCALE GENOMIC DNA]</scope>
    <source>
        <strain evidence="12 13">H119_p4</strain>
    </source>
</reference>
<dbReference type="PANTHER" id="PTHR13050">
    <property type="entry name" value="USE1-LIKE PROTEIN"/>
    <property type="match status" value="1"/>
</dbReference>
<dbReference type="GO" id="GO:0031201">
    <property type="term" value="C:SNARE complex"/>
    <property type="evidence" value="ECO:0007669"/>
    <property type="project" value="TreeGrafter"/>
</dbReference>
<evidence type="ECO:0000256" key="5">
    <source>
        <dbReference type="ARBA" id="ARBA00022824"/>
    </source>
</evidence>
<dbReference type="GO" id="GO:0005484">
    <property type="term" value="F:SNAP receptor activity"/>
    <property type="evidence" value="ECO:0007669"/>
    <property type="project" value="TreeGrafter"/>
</dbReference>
<dbReference type="InterPro" id="IPR019150">
    <property type="entry name" value="Vesicle_transport_protein_Use1"/>
</dbReference>
<evidence type="ECO:0000256" key="4">
    <source>
        <dbReference type="ARBA" id="ARBA00022692"/>
    </source>
</evidence>
<feature type="transmembrane region" description="Helical" evidence="11">
    <location>
        <begin position="287"/>
        <end position="308"/>
    </location>
</feature>
<evidence type="ECO:0000256" key="10">
    <source>
        <dbReference type="SAM" id="MobiDB-lite"/>
    </source>
</evidence>
<evidence type="ECO:0000313" key="12">
    <source>
        <dbReference type="EMBL" id="KAF7761852.1"/>
    </source>
</evidence>
<dbReference type="CDD" id="cd15860">
    <property type="entry name" value="SNARE_USE1"/>
    <property type="match status" value="1"/>
</dbReference>